<keyword evidence="2" id="KW-0472">Membrane</keyword>
<organism evidence="4 5">
    <name type="scientific">Isoptericola halotolerans</name>
    <dbReference type="NCBI Taxonomy" id="300560"/>
    <lineage>
        <taxon>Bacteria</taxon>
        <taxon>Bacillati</taxon>
        <taxon>Actinomycetota</taxon>
        <taxon>Actinomycetes</taxon>
        <taxon>Micrococcales</taxon>
        <taxon>Promicromonosporaceae</taxon>
        <taxon>Isoptericola</taxon>
    </lineage>
</organism>
<keyword evidence="5" id="KW-1185">Reference proteome</keyword>
<name>A0ABX2AAD2_9MICO</name>
<dbReference type="EMBL" id="JABEZU010000005">
    <property type="protein sequence ID" value="NOV98848.1"/>
    <property type="molecule type" value="Genomic_DNA"/>
</dbReference>
<keyword evidence="2" id="KW-0812">Transmembrane</keyword>
<feature type="transmembrane region" description="Helical" evidence="2">
    <location>
        <begin position="34"/>
        <end position="54"/>
    </location>
</feature>
<evidence type="ECO:0000259" key="3">
    <source>
        <dbReference type="Pfam" id="PF13828"/>
    </source>
</evidence>
<feature type="transmembrane region" description="Helical" evidence="2">
    <location>
        <begin position="89"/>
        <end position="113"/>
    </location>
</feature>
<evidence type="ECO:0000313" key="4">
    <source>
        <dbReference type="EMBL" id="NOV98848.1"/>
    </source>
</evidence>
<feature type="domain" description="DUF4190" evidence="3">
    <location>
        <begin position="35"/>
        <end position="104"/>
    </location>
</feature>
<comment type="caution">
    <text evidence="4">The sequence shown here is derived from an EMBL/GenBank/DDBJ whole genome shotgun (WGS) entry which is preliminary data.</text>
</comment>
<dbReference type="RefSeq" id="WP_171785056.1">
    <property type="nucleotide sequence ID" value="NZ_BAAAML010000004.1"/>
</dbReference>
<sequence length="269" mass="28625">MSTPTFDAQTGRPSPYTGGPHDPLQPRPASERKGLAITALVLGIVALLGCWIPFLNIGSALLGLVGVVLGIIAIVQASRGNAGGRGMALTGTILSAVAVVLAVAISIATYAFVSTTVQDRSEVITQSLDEAGVDEDTIEAPTPGEGANTDDTDGETPGATAVDVELFLQQRISEVKLLRESGDLWEQIPDDEFNRTAVSAYLYLMTDMELATRFGVDEQTADEYVERARHLEELLMAQEPLGSSIDLTFEDGVFRYDGDTGEGGYVEEQ</sequence>
<evidence type="ECO:0000313" key="5">
    <source>
        <dbReference type="Proteomes" id="UP000757540"/>
    </source>
</evidence>
<feature type="region of interest" description="Disordered" evidence="1">
    <location>
        <begin position="1"/>
        <end position="28"/>
    </location>
</feature>
<protein>
    <recommendedName>
        <fullName evidence="3">DUF4190 domain-containing protein</fullName>
    </recommendedName>
</protein>
<proteinExistence type="predicted"/>
<dbReference type="InterPro" id="IPR025241">
    <property type="entry name" value="DUF4190"/>
</dbReference>
<feature type="region of interest" description="Disordered" evidence="1">
    <location>
        <begin position="132"/>
        <end position="155"/>
    </location>
</feature>
<feature type="transmembrane region" description="Helical" evidence="2">
    <location>
        <begin position="60"/>
        <end position="77"/>
    </location>
</feature>
<feature type="compositionally biased region" description="Polar residues" evidence="1">
    <location>
        <begin position="1"/>
        <end position="12"/>
    </location>
</feature>
<keyword evidence="2" id="KW-1133">Transmembrane helix</keyword>
<accession>A0ABX2AAD2</accession>
<dbReference type="Proteomes" id="UP000757540">
    <property type="component" value="Unassembled WGS sequence"/>
</dbReference>
<evidence type="ECO:0000256" key="1">
    <source>
        <dbReference type="SAM" id="MobiDB-lite"/>
    </source>
</evidence>
<evidence type="ECO:0000256" key="2">
    <source>
        <dbReference type="SAM" id="Phobius"/>
    </source>
</evidence>
<gene>
    <name evidence="4" type="ORF">HDG69_003450</name>
</gene>
<dbReference type="Pfam" id="PF13828">
    <property type="entry name" value="DUF4190"/>
    <property type="match status" value="1"/>
</dbReference>
<reference evidence="4 5" key="1">
    <citation type="submission" date="2020-05" db="EMBL/GenBank/DDBJ databases">
        <title>Genomic Encyclopedia of Type Strains, Phase III (KMG-III): the genomes of soil and plant-associated and newly described type strains.</title>
        <authorList>
            <person name="Whitman W."/>
        </authorList>
    </citation>
    <scope>NUCLEOTIDE SEQUENCE [LARGE SCALE GENOMIC DNA]</scope>
    <source>
        <strain evidence="4 5">KCTC 19046</strain>
    </source>
</reference>